<dbReference type="RefSeq" id="WP_108382899.1">
    <property type="nucleotide sequence ID" value="NZ_CP028858.1"/>
</dbReference>
<dbReference type="KEGG" id="harc:HARCEL1_09655"/>
<evidence type="ECO:0000313" key="3">
    <source>
        <dbReference type="Proteomes" id="UP000244727"/>
    </source>
</evidence>
<dbReference type="GeneID" id="36512772"/>
<accession>A0A2R4X2E6</accession>
<evidence type="ECO:0000313" key="2">
    <source>
        <dbReference type="EMBL" id="AWB27955.1"/>
    </source>
</evidence>
<protein>
    <recommendedName>
        <fullName evidence="1">Transcription regulator TrmB C-terminal domain-containing protein</fullName>
    </recommendedName>
</protein>
<name>A0A2R4X2E6_9EURY</name>
<gene>
    <name evidence="2" type="ORF">HARCEL1_09655</name>
</gene>
<dbReference type="CDD" id="cd09124">
    <property type="entry name" value="PLDc_like_TrmB_middle"/>
    <property type="match status" value="1"/>
</dbReference>
<keyword evidence="3" id="KW-1185">Reference proteome</keyword>
<proteinExistence type="predicted"/>
<reference evidence="2 3" key="1">
    <citation type="submission" date="2018-04" db="EMBL/GenBank/DDBJ databases">
        <title>Halococcoides cellulosivorans gen. nov., sp. nov., an extremely halophilic cellulose-utilizing haloarchaeon from hypersaline lakes.</title>
        <authorList>
            <person name="Sorokin D.Y."/>
            <person name="Toshchakov S.V."/>
            <person name="Samarov N.I."/>
            <person name="Korzhenkov A."/>
            <person name="Kublanov I.V."/>
        </authorList>
    </citation>
    <scope>NUCLEOTIDE SEQUENCE [LARGE SCALE GENOMIC DNA]</scope>
    <source>
        <strain evidence="2 3">HArcel1</strain>
    </source>
</reference>
<organism evidence="2 3">
    <name type="scientific">Halococcoides cellulosivorans</name>
    <dbReference type="NCBI Taxonomy" id="1679096"/>
    <lineage>
        <taxon>Archaea</taxon>
        <taxon>Methanobacteriati</taxon>
        <taxon>Methanobacteriota</taxon>
        <taxon>Stenosarchaea group</taxon>
        <taxon>Halobacteria</taxon>
        <taxon>Halobacteriales</taxon>
        <taxon>Haloarculaceae</taxon>
        <taxon>Halococcoides</taxon>
    </lineage>
</organism>
<sequence>MSSVRSIDAADGAAAVRELIDRAERRVCVSVPAGTIETFRESLAAAVDRGVLALVLVHDQSQPTEWAEFATIVRHSRSVEPAICTADEQVGVIGPPGAIDDSGQGSLTMVEDLRLARLMFGSLLGNYWMRAAELFVTDPDPLPARYESFFRAVVRATQALQRRRTLRVTVDTYPPQTIPAVTDREPTPRTGRLVNVRQSLLVPATNTFPVETSLALAANDRRFSVGGSGAIVEDYVADRIRLEPIDA</sequence>
<dbReference type="SUPFAM" id="SSF159071">
    <property type="entry name" value="TrmB C-terminal domain-like"/>
    <property type="match status" value="1"/>
</dbReference>
<dbReference type="Pfam" id="PF11495">
    <property type="entry name" value="Regulator_TrmB"/>
    <property type="match status" value="1"/>
</dbReference>
<evidence type="ECO:0000259" key="1">
    <source>
        <dbReference type="Pfam" id="PF11495"/>
    </source>
</evidence>
<dbReference type="InterPro" id="IPR021586">
    <property type="entry name" value="Tscrpt_reg_TrmB_C"/>
</dbReference>
<feature type="domain" description="Transcription regulator TrmB C-terminal" evidence="1">
    <location>
        <begin position="15"/>
        <end position="243"/>
    </location>
</feature>
<dbReference type="AlphaFoldDB" id="A0A2R4X2E6"/>
<dbReference type="EMBL" id="CP028858">
    <property type="protein sequence ID" value="AWB27955.1"/>
    <property type="molecule type" value="Genomic_DNA"/>
</dbReference>
<dbReference type="Proteomes" id="UP000244727">
    <property type="component" value="Chromosome"/>
</dbReference>